<accession>A0A0A8Z9U6</accession>
<evidence type="ECO:0000256" key="1">
    <source>
        <dbReference type="SAM" id="MobiDB-lite"/>
    </source>
</evidence>
<protein>
    <submittedName>
        <fullName evidence="2">Uncharacterized protein</fullName>
    </submittedName>
</protein>
<feature type="compositionally biased region" description="Basic residues" evidence="1">
    <location>
        <begin position="17"/>
        <end position="28"/>
    </location>
</feature>
<reference evidence="2" key="2">
    <citation type="journal article" date="2015" name="Data Brief">
        <title>Shoot transcriptome of the giant reed, Arundo donax.</title>
        <authorList>
            <person name="Barrero R.A."/>
            <person name="Guerrero F.D."/>
            <person name="Moolhuijzen P."/>
            <person name="Goolsby J.A."/>
            <person name="Tidwell J."/>
            <person name="Bellgard S.E."/>
            <person name="Bellgard M.I."/>
        </authorList>
    </citation>
    <scope>NUCLEOTIDE SEQUENCE</scope>
    <source>
        <tissue evidence="2">Shoot tissue taken approximately 20 cm above the soil surface</tissue>
    </source>
</reference>
<name>A0A0A8Z9U6_ARUDO</name>
<proteinExistence type="predicted"/>
<feature type="region of interest" description="Disordered" evidence="1">
    <location>
        <begin position="1"/>
        <end position="28"/>
    </location>
</feature>
<reference evidence="2" key="1">
    <citation type="submission" date="2014-09" db="EMBL/GenBank/DDBJ databases">
        <authorList>
            <person name="Magalhaes I.L.F."/>
            <person name="Oliveira U."/>
            <person name="Santos F.R."/>
            <person name="Vidigal T.H.D.A."/>
            <person name="Brescovit A.D."/>
            <person name="Santos A.J."/>
        </authorList>
    </citation>
    <scope>NUCLEOTIDE SEQUENCE</scope>
    <source>
        <tissue evidence="2">Shoot tissue taken approximately 20 cm above the soil surface</tissue>
    </source>
</reference>
<dbReference type="EMBL" id="GBRH01264380">
    <property type="protein sequence ID" value="JAD33515.1"/>
    <property type="molecule type" value="Transcribed_RNA"/>
</dbReference>
<evidence type="ECO:0000313" key="2">
    <source>
        <dbReference type="EMBL" id="JAD33515.1"/>
    </source>
</evidence>
<dbReference type="AlphaFoldDB" id="A0A0A8Z9U6"/>
<sequence>MILPLPNSKDSPLPRPARSKQHIPHIEK</sequence>
<organism evidence="2">
    <name type="scientific">Arundo donax</name>
    <name type="common">Giant reed</name>
    <name type="synonym">Donax arundinaceus</name>
    <dbReference type="NCBI Taxonomy" id="35708"/>
    <lineage>
        <taxon>Eukaryota</taxon>
        <taxon>Viridiplantae</taxon>
        <taxon>Streptophyta</taxon>
        <taxon>Embryophyta</taxon>
        <taxon>Tracheophyta</taxon>
        <taxon>Spermatophyta</taxon>
        <taxon>Magnoliopsida</taxon>
        <taxon>Liliopsida</taxon>
        <taxon>Poales</taxon>
        <taxon>Poaceae</taxon>
        <taxon>PACMAD clade</taxon>
        <taxon>Arundinoideae</taxon>
        <taxon>Arundineae</taxon>
        <taxon>Arundo</taxon>
    </lineage>
</organism>